<keyword evidence="3" id="KW-1185">Reference proteome</keyword>
<organism evidence="2 3">
    <name type="scientific">Pseudomonas nitroreducens</name>
    <dbReference type="NCBI Taxonomy" id="46680"/>
    <lineage>
        <taxon>Bacteria</taxon>
        <taxon>Pseudomonadati</taxon>
        <taxon>Pseudomonadota</taxon>
        <taxon>Gammaproteobacteria</taxon>
        <taxon>Pseudomonadales</taxon>
        <taxon>Pseudomonadaceae</taxon>
        <taxon>Pseudomonas</taxon>
    </lineage>
</organism>
<dbReference type="InterPro" id="IPR006481">
    <property type="entry name" value="Phage_lambda_GpS_holin"/>
</dbReference>
<keyword evidence="1" id="KW-0472">Membrane</keyword>
<evidence type="ECO:0000313" key="2">
    <source>
        <dbReference type="EMBL" id="MBG6289515.1"/>
    </source>
</evidence>
<feature type="transmembrane region" description="Helical" evidence="1">
    <location>
        <begin position="52"/>
        <end position="71"/>
    </location>
</feature>
<protein>
    <submittedName>
        <fullName evidence="2">Phage holin, lambda family</fullName>
    </submittedName>
</protein>
<dbReference type="NCBIfam" id="TIGR01594">
    <property type="entry name" value="holin_lambda"/>
    <property type="match status" value="1"/>
</dbReference>
<name>A0ABS0KN28_PSENT</name>
<gene>
    <name evidence="2" type="ORF">I5I61_18845</name>
</gene>
<comment type="caution">
    <text evidence="2">The sequence shown here is derived from an EMBL/GenBank/DDBJ whole genome shotgun (WGS) entry which is preliminary data.</text>
</comment>
<accession>A0ABS0KN28</accession>
<dbReference type="Proteomes" id="UP000608450">
    <property type="component" value="Unassembled WGS sequence"/>
</dbReference>
<sequence>MKMDQDPSLWAAVCAWAAMHAAQLYAFGLSVAIAVVRVIYGKGGWRQMLLEGALCGLATLTLVPLLAYFGLPESMATFAGGAVGFMGVEKLREYADRIIGRKVDQA</sequence>
<reference evidence="2 3" key="1">
    <citation type="submission" date="2020-11" db="EMBL/GenBank/DDBJ databases">
        <title>Enhanced detection system for hospital associated transmission using whole genome sequencing surveillance.</title>
        <authorList>
            <person name="Harrison L.H."/>
            <person name="Van Tyne D."/>
            <person name="Marsh J.W."/>
            <person name="Griffith M.P."/>
            <person name="Snyder D.J."/>
            <person name="Cooper V.S."/>
            <person name="Mustapha M."/>
        </authorList>
    </citation>
    <scope>NUCLEOTIDE SEQUENCE [LARGE SCALE GENOMIC DNA]</scope>
    <source>
        <strain evidence="2 3">PSA00705</strain>
    </source>
</reference>
<proteinExistence type="predicted"/>
<feature type="transmembrane region" description="Helical" evidence="1">
    <location>
        <begin position="20"/>
        <end position="40"/>
    </location>
</feature>
<evidence type="ECO:0000313" key="3">
    <source>
        <dbReference type="Proteomes" id="UP000608450"/>
    </source>
</evidence>
<keyword evidence="1" id="KW-1133">Transmembrane helix</keyword>
<dbReference type="Pfam" id="PF05106">
    <property type="entry name" value="Phage_holin_3_1"/>
    <property type="match status" value="1"/>
</dbReference>
<dbReference type="RefSeq" id="WP_196913095.1">
    <property type="nucleotide sequence ID" value="NZ_JADTFC010000050.1"/>
</dbReference>
<dbReference type="EMBL" id="JADTFC010000050">
    <property type="protein sequence ID" value="MBG6289515.1"/>
    <property type="molecule type" value="Genomic_DNA"/>
</dbReference>
<keyword evidence="1" id="KW-0812">Transmembrane</keyword>
<evidence type="ECO:0000256" key="1">
    <source>
        <dbReference type="SAM" id="Phobius"/>
    </source>
</evidence>